<organism evidence="3 4">
    <name type="scientific">Candidatus Neomicrothrix subdominans</name>
    <dbReference type="NCBI Taxonomy" id="2954438"/>
    <lineage>
        <taxon>Bacteria</taxon>
        <taxon>Bacillati</taxon>
        <taxon>Actinomycetota</taxon>
        <taxon>Acidimicrobiia</taxon>
        <taxon>Acidimicrobiales</taxon>
        <taxon>Microthrixaceae</taxon>
        <taxon>Candidatus Neomicrothrix</taxon>
    </lineage>
</organism>
<dbReference type="PANTHER" id="PTHR43767:SF10">
    <property type="entry name" value="SURFACTIN SYNTHASE SUBUNIT 1"/>
    <property type="match status" value="1"/>
</dbReference>
<dbReference type="InterPro" id="IPR025110">
    <property type="entry name" value="AMP-bd_C"/>
</dbReference>
<dbReference type="InterPro" id="IPR000873">
    <property type="entry name" value="AMP-dep_synth/lig_dom"/>
</dbReference>
<dbReference type="InterPro" id="IPR045851">
    <property type="entry name" value="AMP-bd_C_sf"/>
</dbReference>
<dbReference type="SUPFAM" id="SSF56801">
    <property type="entry name" value="Acetyl-CoA synthetase-like"/>
    <property type="match status" value="1"/>
</dbReference>
<dbReference type="Gene3D" id="3.40.50.12780">
    <property type="entry name" value="N-terminal domain of ligase-like"/>
    <property type="match status" value="1"/>
</dbReference>
<dbReference type="InterPro" id="IPR050237">
    <property type="entry name" value="ATP-dep_AMP-bd_enzyme"/>
</dbReference>
<dbReference type="Gene3D" id="3.30.300.30">
    <property type="match status" value="1"/>
</dbReference>
<feature type="domain" description="AMP-dependent synthetase/ligase" evidence="1">
    <location>
        <begin position="18"/>
        <end position="394"/>
    </location>
</feature>
<reference evidence="3 4" key="1">
    <citation type="submission" date="2020-10" db="EMBL/GenBank/DDBJ databases">
        <title>Connecting structure to function with the recovery of over 1000 high-quality activated sludge metagenome-assembled genomes encoding full-length rRNA genes using long-read sequencing.</title>
        <authorList>
            <person name="Singleton C.M."/>
            <person name="Petriglieri F."/>
            <person name="Kristensen J.M."/>
            <person name="Kirkegaard R.H."/>
            <person name="Michaelsen T.Y."/>
            <person name="Andersen M.H."/>
            <person name="Karst S.M."/>
            <person name="Dueholm M.S."/>
            <person name="Nielsen P.H."/>
            <person name="Albertsen M."/>
        </authorList>
    </citation>
    <scope>NUCLEOTIDE SEQUENCE [LARGE SCALE GENOMIC DNA]</scope>
    <source>
        <strain evidence="3">Lyne_18-Q3-R50-59_MAXAC.006</strain>
    </source>
</reference>
<evidence type="ECO:0000313" key="3">
    <source>
        <dbReference type="EMBL" id="MBK9298190.1"/>
    </source>
</evidence>
<proteinExistence type="predicted"/>
<dbReference type="Pfam" id="PF00501">
    <property type="entry name" value="AMP-binding"/>
    <property type="match status" value="1"/>
</dbReference>
<dbReference type="PANTHER" id="PTHR43767">
    <property type="entry name" value="LONG-CHAIN-FATTY-ACID--COA LIGASE"/>
    <property type="match status" value="1"/>
</dbReference>
<dbReference type="EMBL" id="JADJZA010000008">
    <property type="protein sequence ID" value="MBK9298190.1"/>
    <property type="molecule type" value="Genomic_DNA"/>
</dbReference>
<dbReference type="Pfam" id="PF13193">
    <property type="entry name" value="AMP-binding_C"/>
    <property type="match status" value="1"/>
</dbReference>
<dbReference type="InterPro" id="IPR042099">
    <property type="entry name" value="ANL_N_sf"/>
</dbReference>
<evidence type="ECO:0000259" key="2">
    <source>
        <dbReference type="Pfam" id="PF13193"/>
    </source>
</evidence>
<accession>A0A936ND96</accession>
<dbReference type="InterPro" id="IPR020845">
    <property type="entry name" value="AMP-binding_CS"/>
</dbReference>
<feature type="domain" description="AMP-binding enzyme C-terminal" evidence="2">
    <location>
        <begin position="466"/>
        <end position="541"/>
    </location>
</feature>
<dbReference type="Proteomes" id="UP000727993">
    <property type="component" value="Unassembled WGS sequence"/>
</dbReference>
<evidence type="ECO:0000313" key="4">
    <source>
        <dbReference type="Proteomes" id="UP000727993"/>
    </source>
</evidence>
<sequence length="554" mass="59662">MSTGHLQSNVAEVFESLADAIGDREAIVFRDRRLTYDQVRERCHRLANVLADAGLGAHTPRTELANHQIGQDTVGLYLHNGNEYLEGMLGGYMARTAPFNVNYRYVAEELVYLLTDSGASAIIYHSAFAPTLAEVLPQLPKAKLLLQVADDSGNELLDGARWYEEALASASPDLDPDLRASWSPDDLYLLYTGGTTGMPKGVMWRQADIHAASLGGRPFGSPDEWESIEALVAAATTANPVKTVPAPPFMHGAAHWAAFTSFSNGGTVIVPDVVDRFDAPSVVDLIAREEANVLLLVGDSFARPLLDAIDATDAELTSLFVLTSGGAILSTPVKQRLLERLPNIMLIDGLGSSETGTQAGQVSSAGGDVSAGRFTPHVGMVVLDESMTRVLQPGDDEMGWLGQRNRVPLGYLGDEAKTADTFPEIDGERFAVPGDRCRILADGTLELYGRDSVTINSGGEKIFAEEVEQAIAAHPAVIDVVVCGRPSERWGSEVVAVVRIDETDAVTEDELLAEAAKHVARYKLPKAIVRRDEIVRSPAGKADYRWAKAQATDD</sequence>
<name>A0A936ND96_9ACTN</name>
<evidence type="ECO:0000259" key="1">
    <source>
        <dbReference type="Pfam" id="PF00501"/>
    </source>
</evidence>
<protein>
    <submittedName>
        <fullName evidence="3">Acyl-CoA synthetase</fullName>
    </submittedName>
</protein>
<dbReference type="GO" id="GO:0016877">
    <property type="term" value="F:ligase activity, forming carbon-sulfur bonds"/>
    <property type="evidence" value="ECO:0007669"/>
    <property type="project" value="UniProtKB-ARBA"/>
</dbReference>
<gene>
    <name evidence="3" type="ORF">IPN02_15410</name>
</gene>
<dbReference type="NCBIfam" id="NF005863">
    <property type="entry name" value="PRK07798.1"/>
    <property type="match status" value="1"/>
</dbReference>
<dbReference type="AlphaFoldDB" id="A0A936ND96"/>
<comment type="caution">
    <text evidence="3">The sequence shown here is derived from an EMBL/GenBank/DDBJ whole genome shotgun (WGS) entry which is preliminary data.</text>
</comment>
<dbReference type="PROSITE" id="PS00455">
    <property type="entry name" value="AMP_BINDING"/>
    <property type="match status" value="1"/>
</dbReference>